<name>M5J7R2_9LACO</name>
<organism evidence="1 2">
    <name type="scientific">Ligilactobacillus saerimneri 30a</name>
    <dbReference type="NCBI Taxonomy" id="1227363"/>
    <lineage>
        <taxon>Bacteria</taxon>
        <taxon>Bacillati</taxon>
        <taxon>Bacillota</taxon>
        <taxon>Bacilli</taxon>
        <taxon>Lactobacillales</taxon>
        <taxon>Lactobacillaceae</taxon>
        <taxon>Ligilactobacillus</taxon>
    </lineage>
</organism>
<dbReference type="RefSeq" id="WP_009553673.1">
    <property type="nucleotide sequence ID" value="NZ_ANAG01000013.1"/>
</dbReference>
<gene>
    <name evidence="1" type="ORF">D271_04149</name>
</gene>
<evidence type="ECO:0000313" key="1">
    <source>
        <dbReference type="EMBL" id="EKW98959.1"/>
    </source>
</evidence>
<dbReference type="Proteomes" id="UP000011912">
    <property type="component" value="Unassembled WGS sequence"/>
</dbReference>
<accession>M5J7R2</accession>
<comment type="caution">
    <text evidence="1">The sequence shown here is derived from an EMBL/GenBank/DDBJ whole genome shotgun (WGS) entry which is preliminary data.</text>
</comment>
<sequence length="70" mass="8022">MVKTLKVTFLGETCIAFDKGKTYIATCYDPRLDRIGVIDESGEDYIYSPQAFKIHGDYKQLPKVDCRVEK</sequence>
<keyword evidence="2" id="KW-1185">Reference proteome</keyword>
<protein>
    <submittedName>
        <fullName evidence="1">Uncharacterized protein</fullName>
    </submittedName>
</protein>
<dbReference type="EMBL" id="ANAG01000013">
    <property type="protein sequence ID" value="EKW98959.1"/>
    <property type="molecule type" value="Genomic_DNA"/>
</dbReference>
<proteinExistence type="predicted"/>
<dbReference type="PATRIC" id="fig|1227363.6.peg.808"/>
<reference evidence="1 2" key="1">
    <citation type="journal article" date="2013" name="Genome Announc.">
        <title>Genome Sequence of Lactobacillus saerimneri 30a (Formerly Lactobacillus sp. Strain 30a), a Reference Lactic Acid Bacterium Strain Producing Biogenic Amines.</title>
        <authorList>
            <person name="Romano A."/>
            <person name="Trip H."/>
            <person name="Campbell-Sills H."/>
            <person name="Bouchez O."/>
            <person name="Sherman D."/>
            <person name="Lolkema J.S."/>
            <person name="Lucas P.M."/>
        </authorList>
    </citation>
    <scope>NUCLEOTIDE SEQUENCE [LARGE SCALE GENOMIC DNA]</scope>
    <source>
        <strain evidence="1 2">30a</strain>
    </source>
</reference>
<evidence type="ECO:0000313" key="2">
    <source>
        <dbReference type="Proteomes" id="UP000011912"/>
    </source>
</evidence>
<dbReference type="AlphaFoldDB" id="M5J7R2"/>